<dbReference type="Proteomes" id="UP000515734">
    <property type="component" value="Chromosome"/>
</dbReference>
<name>A0A6S6PBB1_9MYCO</name>
<sequence length="104" mass="10685">MSNPILQAAGSFTGSCIACLGGTDTAIAFRGEPEWCVAALVVLGLPTSEAVATFDLAHPDAPPVLTVTYRVCRDCARKSGKLPDPGLILNGFEIPCVSQPGVVA</sequence>
<organism evidence="1 2">
    <name type="scientific">Mycolicibacterium litorale</name>
    <dbReference type="NCBI Taxonomy" id="758802"/>
    <lineage>
        <taxon>Bacteria</taxon>
        <taxon>Bacillati</taxon>
        <taxon>Actinomycetota</taxon>
        <taxon>Actinomycetes</taxon>
        <taxon>Mycobacteriales</taxon>
        <taxon>Mycobacteriaceae</taxon>
        <taxon>Mycolicibacterium</taxon>
    </lineage>
</organism>
<dbReference type="RefSeq" id="WP_185292776.1">
    <property type="nucleotide sequence ID" value="NZ_AP023287.1"/>
</dbReference>
<dbReference type="AlphaFoldDB" id="A0A6S6PBB1"/>
<accession>A0A6S6PBB1</accession>
<dbReference type="EMBL" id="AP023287">
    <property type="protein sequence ID" value="BCI55011.1"/>
    <property type="molecule type" value="Genomic_DNA"/>
</dbReference>
<evidence type="ECO:0000313" key="2">
    <source>
        <dbReference type="Proteomes" id="UP000515734"/>
    </source>
</evidence>
<proteinExistence type="predicted"/>
<reference evidence="1 2" key="1">
    <citation type="submission" date="2020-07" db="EMBL/GenBank/DDBJ databases">
        <title>Complete genome sequence of Mycolicibacterium litorale like strain isolated from cardiac implantable electronic device infection.</title>
        <authorList>
            <person name="Fukano H."/>
            <person name="Miyama H."/>
            <person name="Hoshino Y."/>
        </authorList>
    </citation>
    <scope>NUCLEOTIDE SEQUENCE [LARGE SCALE GENOMIC DNA]</scope>
    <source>
        <strain evidence="1 2">NIIDNTM18</strain>
    </source>
</reference>
<protein>
    <submittedName>
        <fullName evidence="1">Uncharacterized protein</fullName>
    </submittedName>
</protein>
<gene>
    <name evidence="1" type="ORF">NIIDNTM18_42890</name>
</gene>
<evidence type="ECO:0000313" key="1">
    <source>
        <dbReference type="EMBL" id="BCI55011.1"/>
    </source>
</evidence>